<protein>
    <submittedName>
        <fullName evidence="3">Uncharacterized protein</fullName>
    </submittedName>
</protein>
<feature type="transmembrane region" description="Helical" evidence="1">
    <location>
        <begin position="1252"/>
        <end position="1273"/>
    </location>
</feature>
<dbReference type="InterPro" id="IPR007498">
    <property type="entry name" value="PqiA-like"/>
</dbReference>
<evidence type="ECO:0000256" key="2">
    <source>
        <dbReference type="SAM" id="SignalP"/>
    </source>
</evidence>
<reference evidence="3 4" key="1">
    <citation type="submission" date="2024-02" db="EMBL/GenBank/DDBJ databases">
        <authorList>
            <person name="Chen Y."/>
            <person name="Shah S."/>
            <person name="Dougan E. K."/>
            <person name="Thang M."/>
            <person name="Chan C."/>
        </authorList>
    </citation>
    <scope>NUCLEOTIDE SEQUENCE [LARGE SCALE GENOMIC DNA]</scope>
</reference>
<name>A0ABP0R921_9DINO</name>
<proteinExistence type="predicted"/>
<feature type="transmembrane region" description="Helical" evidence="1">
    <location>
        <begin position="1039"/>
        <end position="1060"/>
    </location>
</feature>
<dbReference type="PANTHER" id="PTHR34730">
    <property type="entry name" value="UNNAMED PRODUCT"/>
    <property type="match status" value="1"/>
</dbReference>
<comment type="caution">
    <text evidence="3">The sequence shown here is derived from an EMBL/GenBank/DDBJ whole genome shotgun (WGS) entry which is preliminary data.</text>
</comment>
<keyword evidence="1" id="KW-0472">Membrane</keyword>
<dbReference type="EMBL" id="CAXAMM010040997">
    <property type="protein sequence ID" value="CAK9096694.1"/>
    <property type="molecule type" value="Genomic_DNA"/>
</dbReference>
<feature type="transmembrane region" description="Helical" evidence="1">
    <location>
        <begin position="1081"/>
        <end position="1103"/>
    </location>
</feature>
<keyword evidence="4" id="KW-1185">Reference proteome</keyword>
<feature type="transmembrane region" description="Helical" evidence="1">
    <location>
        <begin position="999"/>
        <end position="1019"/>
    </location>
</feature>
<feature type="chain" id="PRO_5045744708" evidence="2">
    <location>
        <begin position="23"/>
        <end position="1304"/>
    </location>
</feature>
<dbReference type="Proteomes" id="UP001642464">
    <property type="component" value="Unassembled WGS sequence"/>
</dbReference>
<dbReference type="PANTHER" id="PTHR34730:SF1">
    <property type="entry name" value="PARAQUAT-INDUCIBLE PROTEIN A"/>
    <property type="match status" value="1"/>
</dbReference>
<keyword evidence="1" id="KW-0812">Transmembrane</keyword>
<evidence type="ECO:0000256" key="1">
    <source>
        <dbReference type="SAM" id="Phobius"/>
    </source>
</evidence>
<feature type="transmembrane region" description="Helical" evidence="1">
    <location>
        <begin position="1141"/>
        <end position="1164"/>
    </location>
</feature>
<evidence type="ECO:0000313" key="3">
    <source>
        <dbReference type="EMBL" id="CAK9096694.1"/>
    </source>
</evidence>
<dbReference type="Pfam" id="PF04403">
    <property type="entry name" value="PqiA"/>
    <property type="match status" value="1"/>
</dbReference>
<feature type="signal peptide" evidence="2">
    <location>
        <begin position="1"/>
        <end position="22"/>
    </location>
</feature>
<feature type="transmembrane region" description="Helical" evidence="1">
    <location>
        <begin position="837"/>
        <end position="858"/>
    </location>
</feature>
<organism evidence="3 4">
    <name type="scientific">Durusdinium trenchii</name>
    <dbReference type="NCBI Taxonomy" id="1381693"/>
    <lineage>
        <taxon>Eukaryota</taxon>
        <taxon>Sar</taxon>
        <taxon>Alveolata</taxon>
        <taxon>Dinophyceae</taxon>
        <taxon>Suessiales</taxon>
        <taxon>Symbiodiniaceae</taxon>
        <taxon>Durusdinium</taxon>
    </lineage>
</organism>
<sequence length="1304" mass="139235">MQHKVAVVVGLVLAAATTSVAGSYDLLNDVLGGLRIEQAIEIPEINHKLSPGVTARARIGKTVFCSGFGVDDVAITGKKQEETVEVDGEDFEAYLVRAQASGLRLRCSIGLCVRVKFLFSLGEDCGTLTVISNSASKTEATLSSLVLSSDFATQLPTRAIEPGMTCAEMVKMNGIRFEGRNLAKVIGIDVTRFVVDALNGDMKGDVIGQIRDPVCEMLGGLSDTINAFVVDNPLVALVNVSGVDVVDPVALERRVRANLPQGVDLVDLGDNMVTNMLLDVQQDGAFQVDSGLLLAQALPLVGDFDESEIDPEAPALLSLVDAMVGVDLSSTENLGVIGAASQALGLNRSEVQEALTFAFAGDAFGRVEVELQEIFLQRSGELGEMNQFAFLGKQTLGLPLIALGDLAVSAALRVKADIVTTALLDMPIAFSLEETGSVDVAWAGFAVQLAGLLAIDANAVSGLELGALLEAVLECVMSVFHETPRFASFHALADSLSLRVNGLEDGMSNIVGDLVNAVAPIYEGGLPAALEHFASELLVDRELMEGPMVCPRVVETSPGELHKFSQGVVRQVSDAVNADLGNDLLTSLLGTSGGDRTLELIKADDTMVMFRANLPSVGGDTPSGMELALGNATVVVPLLEEVALLKVPEGAVPQLLHNALQTGSPLQVSLSLHLDLLGSATEFNELRLSFGMTQLDAVLDLLALVTEYDLESTPLGEVLNPSCWVGKLQTGSDLQELFVELDGLAFDIDCVNCESVVLRELAAEFQDPEARQDLIEVLIGLKDDVVSAVSEIFDEDSIARARIECEAGAATQAAVSFLPGVSQELVVAPDSATNATAFALGVAAVLLVAGIATCVAAARRKKVAVAVDVEAKALWQDEQVPRFVRLGMPVMLAVNVVLFVIGHIDVVIKIELVGELLRMPFALDNLAEFSIVSSTKELWDSGATVLAGFLAVFSIVWPYVKLLCMLLCWVLPPRWLSPGRRGTFLTVLDQLGKWSLLELYVLAFILVALTIQISAPDLVSFLPPRLYELSLNIVLQYNLYTFTLALLLSLALANVAVLYSDRHLASARAQGQPQLLPLPRMLVLGVLGVAIILLFVGATMPVLHLEIMGLIATVMQVSGDSPVNALSLFGFLGNLFSTSPVYGLVLMLSVFGIPLLQMAMLVALSVCRLDWNRAMRLHEVNKILCAWSALQVFVLAVCISVLELATVTSGLLSNQCDGIDPFLSTLSSVNLIQDKHANAGCFALDAQLRSGAFVFLAVMVLHNGAHIIVVDALERFLQDPESRRRQQRQHKVEMEFTKGPIDLA</sequence>
<keyword evidence="2" id="KW-0732">Signal</keyword>
<gene>
    <name evidence="3" type="ORF">SCF082_LOCUS45386</name>
</gene>
<accession>A0ABP0R921</accession>
<feature type="transmembrane region" description="Helical" evidence="1">
    <location>
        <begin position="1184"/>
        <end position="1202"/>
    </location>
</feature>
<keyword evidence="1" id="KW-1133">Transmembrane helix</keyword>
<feature type="transmembrane region" description="Helical" evidence="1">
    <location>
        <begin position="945"/>
        <end position="971"/>
    </location>
</feature>
<feature type="transmembrane region" description="Helical" evidence="1">
    <location>
        <begin position="890"/>
        <end position="910"/>
    </location>
</feature>
<evidence type="ECO:0000313" key="4">
    <source>
        <dbReference type="Proteomes" id="UP001642464"/>
    </source>
</evidence>